<keyword evidence="3" id="KW-0238">DNA-binding</keyword>
<feature type="region of interest" description="Disordered" evidence="1">
    <location>
        <begin position="1"/>
        <end position="21"/>
    </location>
</feature>
<reference evidence="3 4" key="1">
    <citation type="submission" date="2015-02" db="EMBL/GenBank/DDBJ databases">
        <title>Draft genome of a novel marine cyanobacterium (Chroococcales) isolated from South Atlantic Ocean.</title>
        <authorList>
            <person name="Rigonato J."/>
            <person name="Alvarenga D.O."/>
            <person name="Branco L.H."/>
            <person name="Varani A.M."/>
            <person name="Brandini F.P."/>
            <person name="Fiore M.F."/>
        </authorList>
    </citation>
    <scope>NUCLEOTIDE SEQUENCE [LARGE SCALE GENOMIC DNA]</scope>
    <source>
        <strain evidence="3 4">CENA595</strain>
    </source>
</reference>
<sequence>MNSRSKRQKQESQSPLETLRIERTRYNQDEFAMRCGIPRATYQRWISGKAEPRLTLVQLKTICHELGIERVNDLPDDFGPPGRSSQTQ</sequence>
<feature type="domain" description="HTH cro/C1-type" evidence="2">
    <location>
        <begin position="16"/>
        <end position="74"/>
    </location>
</feature>
<dbReference type="SUPFAM" id="SSF47413">
    <property type="entry name" value="lambda repressor-like DNA-binding domains"/>
    <property type="match status" value="1"/>
</dbReference>
<accession>A0A0D8ZTW7</accession>
<dbReference type="AlphaFoldDB" id="A0A0D8ZTW7"/>
<proteinExistence type="predicted"/>
<comment type="caution">
    <text evidence="3">The sequence shown here is derived from an EMBL/GenBank/DDBJ whole genome shotgun (WGS) entry which is preliminary data.</text>
</comment>
<organism evidence="3 4">
    <name type="scientific">Aliterella atlantica CENA595</name>
    <dbReference type="NCBI Taxonomy" id="1618023"/>
    <lineage>
        <taxon>Bacteria</taxon>
        <taxon>Bacillati</taxon>
        <taxon>Cyanobacteriota</taxon>
        <taxon>Cyanophyceae</taxon>
        <taxon>Chroococcidiopsidales</taxon>
        <taxon>Aliterellaceae</taxon>
        <taxon>Aliterella</taxon>
    </lineage>
</organism>
<dbReference type="STRING" id="1618023.UH38_09105"/>
<dbReference type="PROSITE" id="PS50943">
    <property type="entry name" value="HTH_CROC1"/>
    <property type="match status" value="1"/>
</dbReference>
<dbReference type="InterPro" id="IPR010982">
    <property type="entry name" value="Lambda_DNA-bd_dom_sf"/>
</dbReference>
<dbReference type="CDD" id="cd00093">
    <property type="entry name" value="HTH_XRE"/>
    <property type="match status" value="1"/>
</dbReference>
<dbReference type="GO" id="GO:0003677">
    <property type="term" value="F:DNA binding"/>
    <property type="evidence" value="ECO:0007669"/>
    <property type="project" value="UniProtKB-KW"/>
</dbReference>
<protein>
    <submittedName>
        <fullName evidence="3">DNA-binding protein</fullName>
    </submittedName>
</protein>
<dbReference type="RefSeq" id="WP_045054334.1">
    <property type="nucleotide sequence ID" value="NZ_JYON01000007.1"/>
</dbReference>
<evidence type="ECO:0000256" key="1">
    <source>
        <dbReference type="SAM" id="MobiDB-lite"/>
    </source>
</evidence>
<evidence type="ECO:0000259" key="2">
    <source>
        <dbReference type="PROSITE" id="PS50943"/>
    </source>
</evidence>
<dbReference type="InterPro" id="IPR001387">
    <property type="entry name" value="Cro/C1-type_HTH"/>
</dbReference>
<keyword evidence="4" id="KW-1185">Reference proteome</keyword>
<gene>
    <name evidence="3" type="ORF">UH38_09105</name>
</gene>
<dbReference type="EMBL" id="JYON01000007">
    <property type="protein sequence ID" value="KJH72208.1"/>
    <property type="molecule type" value="Genomic_DNA"/>
</dbReference>
<dbReference type="Proteomes" id="UP000032452">
    <property type="component" value="Unassembled WGS sequence"/>
</dbReference>
<evidence type="ECO:0000313" key="3">
    <source>
        <dbReference type="EMBL" id="KJH72208.1"/>
    </source>
</evidence>
<evidence type="ECO:0000313" key="4">
    <source>
        <dbReference type="Proteomes" id="UP000032452"/>
    </source>
</evidence>
<dbReference type="Pfam" id="PF01381">
    <property type="entry name" value="HTH_3"/>
    <property type="match status" value="1"/>
</dbReference>
<dbReference type="OrthoDB" id="466252at2"/>
<name>A0A0D8ZTW7_9CYAN</name>
<dbReference type="Gene3D" id="1.10.260.40">
    <property type="entry name" value="lambda repressor-like DNA-binding domains"/>
    <property type="match status" value="1"/>
</dbReference>